<dbReference type="Pfam" id="PF04863">
    <property type="entry name" value="EGF_alliinase"/>
    <property type="match status" value="1"/>
</dbReference>
<dbReference type="Gene3D" id="3.90.1150.10">
    <property type="entry name" value="Aspartate Aminotransferase, domain 1"/>
    <property type="match status" value="1"/>
</dbReference>
<evidence type="ECO:0008006" key="9">
    <source>
        <dbReference type="Google" id="ProtNLM"/>
    </source>
</evidence>
<dbReference type="PANTHER" id="PTHR43795">
    <property type="entry name" value="BIFUNCTIONAL ASPARTATE AMINOTRANSFERASE AND GLUTAMATE/ASPARTATE-PREPHENATE AMINOTRANSFERASE-RELATED"/>
    <property type="match status" value="1"/>
</dbReference>
<dbReference type="InterPro" id="IPR006947">
    <property type="entry name" value="EGF_alliinase"/>
</dbReference>
<reference evidence="7" key="1">
    <citation type="submission" date="2021-08" db="EMBL/GenBank/DDBJ databases">
        <title>WGS assembly of Ceratopteris richardii.</title>
        <authorList>
            <person name="Marchant D.B."/>
            <person name="Chen G."/>
            <person name="Jenkins J."/>
            <person name="Shu S."/>
            <person name="Leebens-Mack J."/>
            <person name="Grimwood J."/>
            <person name="Schmutz J."/>
            <person name="Soltis P."/>
            <person name="Soltis D."/>
            <person name="Chen Z.-H."/>
        </authorList>
    </citation>
    <scope>NUCLEOTIDE SEQUENCE</scope>
    <source>
        <strain evidence="7">Whitten #5841</strain>
        <tissue evidence="7">Leaf</tissue>
    </source>
</reference>
<feature type="domain" description="Alliinase C-terminal" evidence="6">
    <location>
        <begin position="158"/>
        <end position="533"/>
    </location>
</feature>
<dbReference type="GO" id="GO:0008483">
    <property type="term" value="F:transaminase activity"/>
    <property type="evidence" value="ECO:0007669"/>
    <property type="project" value="TreeGrafter"/>
</dbReference>
<dbReference type="EMBL" id="CM035439">
    <property type="protein sequence ID" value="KAH7284609.1"/>
    <property type="molecule type" value="Genomic_DNA"/>
</dbReference>
<evidence type="ECO:0000256" key="2">
    <source>
        <dbReference type="ARBA" id="ARBA00006312"/>
    </source>
</evidence>
<dbReference type="InterPro" id="IPR037029">
    <property type="entry name" value="Alliinase_N_sf"/>
</dbReference>
<evidence type="ECO:0000259" key="5">
    <source>
        <dbReference type="Pfam" id="PF04863"/>
    </source>
</evidence>
<dbReference type="Gene3D" id="3.40.640.10">
    <property type="entry name" value="Type I PLP-dependent aspartate aminotransferase-like (Major domain)"/>
    <property type="match status" value="1"/>
</dbReference>
<protein>
    <recommendedName>
        <fullName evidence="9">Alliinase C-terminal domain-containing protein</fullName>
    </recommendedName>
</protein>
<dbReference type="GO" id="GO:0006520">
    <property type="term" value="P:amino acid metabolic process"/>
    <property type="evidence" value="ECO:0007669"/>
    <property type="project" value="TreeGrafter"/>
</dbReference>
<accession>A0A8T2QL02</accession>
<organism evidence="7 8">
    <name type="scientific">Ceratopteris richardii</name>
    <name type="common">Triangle waterfern</name>
    <dbReference type="NCBI Taxonomy" id="49495"/>
    <lineage>
        <taxon>Eukaryota</taxon>
        <taxon>Viridiplantae</taxon>
        <taxon>Streptophyta</taxon>
        <taxon>Embryophyta</taxon>
        <taxon>Tracheophyta</taxon>
        <taxon>Polypodiopsida</taxon>
        <taxon>Polypodiidae</taxon>
        <taxon>Polypodiales</taxon>
        <taxon>Pteridineae</taxon>
        <taxon>Pteridaceae</taxon>
        <taxon>Parkerioideae</taxon>
        <taxon>Ceratopteris</taxon>
    </lineage>
</organism>
<proteinExistence type="inferred from homology"/>
<evidence type="ECO:0000259" key="6">
    <source>
        <dbReference type="Pfam" id="PF04864"/>
    </source>
</evidence>
<dbReference type="OMA" id="VMSSRWR"/>
<comment type="cofactor">
    <cofactor evidence="1">
        <name>pyridoxal 5'-phosphate</name>
        <dbReference type="ChEBI" id="CHEBI:597326"/>
    </cofactor>
</comment>
<evidence type="ECO:0000256" key="4">
    <source>
        <dbReference type="SAM" id="Phobius"/>
    </source>
</evidence>
<dbReference type="InterPro" id="IPR015422">
    <property type="entry name" value="PyrdxlP-dep_Trfase_small"/>
</dbReference>
<keyword evidence="3" id="KW-0663">Pyridoxal phosphate</keyword>
<feature type="transmembrane region" description="Helical" evidence="4">
    <location>
        <begin position="42"/>
        <end position="65"/>
    </location>
</feature>
<dbReference type="InterPro" id="IPR006948">
    <property type="entry name" value="Alliinase_C"/>
</dbReference>
<dbReference type="SUPFAM" id="SSF53383">
    <property type="entry name" value="PLP-dependent transferases"/>
    <property type="match status" value="1"/>
</dbReference>
<keyword evidence="4" id="KW-1133">Transmembrane helix</keyword>
<dbReference type="Pfam" id="PF04864">
    <property type="entry name" value="Alliinase_C"/>
    <property type="match status" value="1"/>
</dbReference>
<keyword evidence="4" id="KW-0812">Transmembrane</keyword>
<sequence length="544" mass="60183">MGPYFSASIDPPKALASGRFLSFRVHAMASPGSLEADGQSRLVLVILLTLSVSLNAIFLTSWMWAGFSRSGAVLIQSGTVTTDDLVSSRKEIEVFPGAGWSRKASEAAEATSLVNCSGNGEMYTDTLPVTAEVAEGLCECYECFTGPHCSEHVENCSADVNSGTPLLFAPFWKQNAEESAVLIPGWYRIGYAFMEDSSVSISPALEREIRILHNLVGNAVVDNKYIVLGVGSMQLLKAAVASLACDRRTADVVAAVPYFPAYREQSLLFETAHFTWAGDANVYAQEHLGMNSSTIEFVNSPNNPDGMVRHAVLNGCDAFTIYDYAYYWPHFTAITEAADQDVMLFTLSKLTGHAGSRLGWAIVKNYTLYERLLTYLQLSIITVSHETQLRATQLLRVINGAYSGQLHAEQMIPLGLPPAYYASKGLSFHYGYVVLRDRWMKLNQILNQSKRFGVQHLEPAYCKFFKEVTGPSPAYAWVYCKQENDEDCQAVLQQAGIISRGGKKFDSSTRFTRLSLLKRVSTFENLINHLSFLVSEEINFILLK</sequence>
<comment type="similarity">
    <text evidence="2">Belongs to the alliinase family.</text>
</comment>
<keyword evidence="4" id="KW-0472">Membrane</keyword>
<dbReference type="OrthoDB" id="2020362at2759"/>
<evidence type="ECO:0000256" key="1">
    <source>
        <dbReference type="ARBA" id="ARBA00001933"/>
    </source>
</evidence>
<evidence type="ECO:0000313" key="8">
    <source>
        <dbReference type="Proteomes" id="UP000825935"/>
    </source>
</evidence>
<feature type="domain" description="Alliinase EGF-like" evidence="5">
    <location>
        <begin position="100"/>
        <end position="156"/>
    </location>
</feature>
<keyword evidence="8" id="KW-1185">Reference proteome</keyword>
<dbReference type="PANTHER" id="PTHR43795:SF20">
    <property type="entry name" value="TRYPTOPHAN AMINOTRANSFERASE-RELATED PROTEIN 3"/>
    <property type="match status" value="1"/>
</dbReference>
<evidence type="ECO:0000256" key="3">
    <source>
        <dbReference type="ARBA" id="ARBA00022898"/>
    </source>
</evidence>
<dbReference type="Gene3D" id="2.10.25.30">
    <property type="entry name" value="EGF-like, alliinase"/>
    <property type="match status" value="1"/>
</dbReference>
<dbReference type="AlphaFoldDB" id="A0A8T2QL02"/>
<dbReference type="InterPro" id="IPR050478">
    <property type="entry name" value="Ethylene_sulfur-biosynth"/>
</dbReference>
<gene>
    <name evidence="7" type="ORF">KP509_34G062200</name>
</gene>
<dbReference type="InterPro" id="IPR015424">
    <property type="entry name" value="PyrdxlP-dep_Trfase"/>
</dbReference>
<dbReference type="Proteomes" id="UP000825935">
    <property type="component" value="Chromosome 34"/>
</dbReference>
<name>A0A8T2QL02_CERRI</name>
<dbReference type="GO" id="GO:0016846">
    <property type="term" value="F:carbon-sulfur lyase activity"/>
    <property type="evidence" value="ECO:0007669"/>
    <property type="project" value="InterPro"/>
</dbReference>
<evidence type="ECO:0000313" key="7">
    <source>
        <dbReference type="EMBL" id="KAH7284609.1"/>
    </source>
</evidence>
<dbReference type="InterPro" id="IPR015421">
    <property type="entry name" value="PyrdxlP-dep_Trfase_major"/>
</dbReference>
<comment type="caution">
    <text evidence="7">The sequence shown here is derived from an EMBL/GenBank/DDBJ whole genome shotgun (WGS) entry which is preliminary data.</text>
</comment>